<dbReference type="Proteomes" id="UP001177003">
    <property type="component" value="Chromosome 7"/>
</dbReference>
<accession>A0AA35ZHE1</accession>
<sequence length="97" mass="10992">MVIAVLKRCHQKPLKGFTNGEWEETTTRGVLREAKLVLDCVGPFHLYGEPVVAACVEAGCDYLYISGASEFMERMEVMYHEKAVEKVDVFTVDIYTQ</sequence>
<dbReference type="InterPro" id="IPR051276">
    <property type="entry name" value="Saccharopine_DH-like_oxidrdct"/>
</dbReference>
<name>A0AA35ZHE1_LACSI</name>
<dbReference type="AlphaFoldDB" id="A0AA35ZHE1"/>
<evidence type="ECO:0000313" key="2">
    <source>
        <dbReference type="Proteomes" id="UP001177003"/>
    </source>
</evidence>
<organism evidence="1 2">
    <name type="scientific">Lactuca saligna</name>
    <name type="common">Willowleaf lettuce</name>
    <dbReference type="NCBI Taxonomy" id="75948"/>
    <lineage>
        <taxon>Eukaryota</taxon>
        <taxon>Viridiplantae</taxon>
        <taxon>Streptophyta</taxon>
        <taxon>Embryophyta</taxon>
        <taxon>Tracheophyta</taxon>
        <taxon>Spermatophyta</taxon>
        <taxon>Magnoliopsida</taxon>
        <taxon>eudicotyledons</taxon>
        <taxon>Gunneridae</taxon>
        <taxon>Pentapetalae</taxon>
        <taxon>asterids</taxon>
        <taxon>campanulids</taxon>
        <taxon>Asterales</taxon>
        <taxon>Asteraceae</taxon>
        <taxon>Cichorioideae</taxon>
        <taxon>Cichorieae</taxon>
        <taxon>Lactucinae</taxon>
        <taxon>Lactuca</taxon>
    </lineage>
</organism>
<evidence type="ECO:0000313" key="1">
    <source>
        <dbReference type="EMBL" id="CAI9292613.1"/>
    </source>
</evidence>
<dbReference type="GO" id="GO:0005811">
    <property type="term" value="C:lipid droplet"/>
    <property type="evidence" value="ECO:0007669"/>
    <property type="project" value="TreeGrafter"/>
</dbReference>
<gene>
    <name evidence="1" type="ORF">LSALG_LOCUS31675</name>
</gene>
<proteinExistence type="predicted"/>
<dbReference type="Gene3D" id="3.40.50.720">
    <property type="entry name" value="NAD(P)-binding Rossmann-like Domain"/>
    <property type="match status" value="1"/>
</dbReference>
<evidence type="ECO:0008006" key="3">
    <source>
        <dbReference type="Google" id="ProtNLM"/>
    </source>
</evidence>
<keyword evidence="2" id="KW-1185">Reference proteome</keyword>
<dbReference type="GO" id="GO:0009247">
    <property type="term" value="P:glycolipid biosynthetic process"/>
    <property type="evidence" value="ECO:0007669"/>
    <property type="project" value="TreeGrafter"/>
</dbReference>
<dbReference type="GO" id="GO:0005886">
    <property type="term" value="C:plasma membrane"/>
    <property type="evidence" value="ECO:0007669"/>
    <property type="project" value="TreeGrafter"/>
</dbReference>
<protein>
    <recommendedName>
        <fullName evidence="3">Saccharopine dehydrogenase NADP binding domain-containing protein</fullName>
    </recommendedName>
</protein>
<dbReference type="GO" id="GO:0005739">
    <property type="term" value="C:mitochondrion"/>
    <property type="evidence" value="ECO:0007669"/>
    <property type="project" value="TreeGrafter"/>
</dbReference>
<reference evidence="1" key="1">
    <citation type="submission" date="2023-04" db="EMBL/GenBank/DDBJ databases">
        <authorList>
            <person name="Vijverberg K."/>
            <person name="Xiong W."/>
            <person name="Schranz E."/>
        </authorList>
    </citation>
    <scope>NUCLEOTIDE SEQUENCE</scope>
</reference>
<dbReference type="EMBL" id="OX465083">
    <property type="protein sequence ID" value="CAI9292613.1"/>
    <property type="molecule type" value="Genomic_DNA"/>
</dbReference>
<dbReference type="PANTHER" id="PTHR12286">
    <property type="entry name" value="SACCHAROPINE DEHYDROGENASE-LIKE OXIDOREDUCTASE"/>
    <property type="match status" value="1"/>
</dbReference>
<dbReference type="PANTHER" id="PTHR12286:SF5">
    <property type="entry name" value="SACCHAROPINE DEHYDROGENASE-LIKE OXIDOREDUCTASE"/>
    <property type="match status" value="1"/>
</dbReference>